<name>A0A939FNY5_9ACTN</name>
<protein>
    <submittedName>
        <fullName evidence="2">Uncharacterized protein</fullName>
    </submittedName>
</protein>
<evidence type="ECO:0000313" key="2">
    <source>
        <dbReference type="EMBL" id="MBO0654003.1"/>
    </source>
</evidence>
<sequence length="246" mass="26296">MNRRTAVRAIATLGTAAVLAGGTATAATAATGGGSAPARSAKTATPAAYVKYLGASHEEGAAQTLKEFKGLSTAKQQKYLDYLNDPKALKALLTETSRPGAAARSTSLYKGDVVLEGKHTATFRPDAVNELAAKGKLSRGTWETTYTASQKIFGITVTKLKVWVNYYTDGNLIRQVNFADGAKRNFNAAVSISMSVPKAWQSGPYAHGSVNWEGSIIYKGFGIQIDKRQEVWANEYGYQGGYLKNI</sequence>
<dbReference type="AlphaFoldDB" id="A0A939FNY5"/>
<dbReference type="EMBL" id="JAFMOF010000002">
    <property type="protein sequence ID" value="MBO0654003.1"/>
    <property type="molecule type" value="Genomic_DNA"/>
</dbReference>
<reference evidence="2" key="1">
    <citation type="submission" date="2021-03" db="EMBL/GenBank/DDBJ databases">
        <title>Streptomyces strains.</title>
        <authorList>
            <person name="Lund M.B."/>
            <person name="Toerring T."/>
        </authorList>
    </citation>
    <scope>NUCLEOTIDE SEQUENCE</scope>
    <source>
        <strain evidence="2">JCM 4242</strain>
    </source>
</reference>
<feature type="signal peptide" evidence="1">
    <location>
        <begin position="1"/>
        <end position="26"/>
    </location>
</feature>
<organism evidence="2 3">
    <name type="scientific">Streptomyces triculaminicus</name>
    <dbReference type="NCBI Taxonomy" id="2816232"/>
    <lineage>
        <taxon>Bacteria</taxon>
        <taxon>Bacillati</taxon>
        <taxon>Actinomycetota</taxon>
        <taxon>Actinomycetes</taxon>
        <taxon>Kitasatosporales</taxon>
        <taxon>Streptomycetaceae</taxon>
        <taxon>Streptomyces</taxon>
    </lineage>
</organism>
<feature type="chain" id="PRO_5037658356" evidence="1">
    <location>
        <begin position="27"/>
        <end position="246"/>
    </location>
</feature>
<proteinExistence type="predicted"/>
<comment type="caution">
    <text evidence="2">The sequence shown here is derived from an EMBL/GenBank/DDBJ whole genome shotgun (WGS) entry which is preliminary data.</text>
</comment>
<dbReference type="PROSITE" id="PS51318">
    <property type="entry name" value="TAT"/>
    <property type="match status" value="1"/>
</dbReference>
<evidence type="ECO:0000313" key="3">
    <source>
        <dbReference type="Proteomes" id="UP000664781"/>
    </source>
</evidence>
<dbReference type="InterPro" id="IPR006311">
    <property type="entry name" value="TAT_signal"/>
</dbReference>
<evidence type="ECO:0000256" key="1">
    <source>
        <dbReference type="SAM" id="SignalP"/>
    </source>
</evidence>
<dbReference type="RefSeq" id="WP_086570734.1">
    <property type="nucleotide sequence ID" value="NZ_JAFMOF010000002.1"/>
</dbReference>
<accession>A0A939FNY5</accession>
<dbReference type="Proteomes" id="UP000664781">
    <property type="component" value="Unassembled WGS sequence"/>
</dbReference>
<keyword evidence="3" id="KW-1185">Reference proteome</keyword>
<keyword evidence="1" id="KW-0732">Signal</keyword>
<gene>
    <name evidence="2" type="ORF">J1792_14820</name>
</gene>